<evidence type="ECO:0000313" key="3">
    <source>
        <dbReference type="Proteomes" id="UP000199028"/>
    </source>
</evidence>
<evidence type="ECO:0008006" key="4">
    <source>
        <dbReference type="Google" id="ProtNLM"/>
    </source>
</evidence>
<name>A0A1H9XSS3_9PSEU</name>
<feature type="signal peptide" evidence="1">
    <location>
        <begin position="1"/>
        <end position="24"/>
    </location>
</feature>
<proteinExistence type="predicted"/>
<protein>
    <recommendedName>
        <fullName evidence="4">Small secreted domain</fullName>
    </recommendedName>
</protein>
<evidence type="ECO:0000256" key="1">
    <source>
        <dbReference type="SAM" id="SignalP"/>
    </source>
</evidence>
<evidence type="ECO:0000313" key="2">
    <source>
        <dbReference type="EMBL" id="SES49201.1"/>
    </source>
</evidence>
<accession>A0A1H9XSS3</accession>
<dbReference type="AlphaFoldDB" id="A0A1H9XSS3"/>
<sequence>MLKKAIAAAAVGAGFLMMGTPAFATQGGAMDDMMDLASKYDHDHQVGLVNMEDSELLSDINVCHVDVNVIAVPLFSNNDGGPCTNPDIEIEEVHHHHDGDDSDR</sequence>
<keyword evidence="1" id="KW-0732">Signal</keyword>
<dbReference type="OrthoDB" id="3699148at2"/>
<dbReference type="Proteomes" id="UP000199028">
    <property type="component" value="Unassembled WGS sequence"/>
</dbReference>
<keyword evidence="3" id="KW-1185">Reference proteome</keyword>
<reference evidence="3" key="1">
    <citation type="submission" date="2016-10" db="EMBL/GenBank/DDBJ databases">
        <authorList>
            <person name="Varghese N."/>
            <person name="Submissions S."/>
        </authorList>
    </citation>
    <scope>NUCLEOTIDE SEQUENCE [LARGE SCALE GENOMIC DNA]</scope>
    <source>
        <strain evidence="3">CGMCC 4.578</strain>
    </source>
</reference>
<gene>
    <name evidence="2" type="ORF">SAMN05216195_117108</name>
</gene>
<dbReference type="EMBL" id="FOFT01000017">
    <property type="protein sequence ID" value="SES49201.1"/>
    <property type="molecule type" value="Genomic_DNA"/>
</dbReference>
<dbReference type="RefSeq" id="WP_090071695.1">
    <property type="nucleotide sequence ID" value="NZ_FOFT01000017.1"/>
</dbReference>
<organism evidence="2 3">
    <name type="scientific">Lentzea flaviverrucosa</name>
    <dbReference type="NCBI Taxonomy" id="200379"/>
    <lineage>
        <taxon>Bacteria</taxon>
        <taxon>Bacillati</taxon>
        <taxon>Actinomycetota</taxon>
        <taxon>Actinomycetes</taxon>
        <taxon>Pseudonocardiales</taxon>
        <taxon>Pseudonocardiaceae</taxon>
        <taxon>Lentzea</taxon>
    </lineage>
</organism>
<feature type="chain" id="PRO_5011795288" description="Small secreted domain" evidence="1">
    <location>
        <begin position="25"/>
        <end position="104"/>
    </location>
</feature>